<gene>
    <name evidence="2" type="ORF">PXEA_LOCUS23897</name>
</gene>
<protein>
    <submittedName>
        <fullName evidence="2">Uncharacterized protein</fullName>
    </submittedName>
</protein>
<evidence type="ECO:0000256" key="1">
    <source>
        <dbReference type="SAM" id="MobiDB-lite"/>
    </source>
</evidence>
<organism evidence="2 3">
    <name type="scientific">Protopolystoma xenopodis</name>
    <dbReference type="NCBI Taxonomy" id="117903"/>
    <lineage>
        <taxon>Eukaryota</taxon>
        <taxon>Metazoa</taxon>
        <taxon>Spiralia</taxon>
        <taxon>Lophotrochozoa</taxon>
        <taxon>Platyhelminthes</taxon>
        <taxon>Monogenea</taxon>
        <taxon>Polyopisthocotylea</taxon>
        <taxon>Polystomatidea</taxon>
        <taxon>Polystomatidae</taxon>
        <taxon>Protopolystoma</taxon>
    </lineage>
</organism>
<accession>A0A448X7Z4</accession>
<evidence type="ECO:0000313" key="2">
    <source>
        <dbReference type="EMBL" id="VEL30457.1"/>
    </source>
</evidence>
<reference evidence="2" key="1">
    <citation type="submission" date="2018-11" db="EMBL/GenBank/DDBJ databases">
        <authorList>
            <consortium name="Pathogen Informatics"/>
        </authorList>
    </citation>
    <scope>NUCLEOTIDE SEQUENCE</scope>
</reference>
<keyword evidence="3" id="KW-1185">Reference proteome</keyword>
<dbReference type="Proteomes" id="UP000784294">
    <property type="component" value="Unassembled WGS sequence"/>
</dbReference>
<feature type="region of interest" description="Disordered" evidence="1">
    <location>
        <begin position="99"/>
        <end position="130"/>
    </location>
</feature>
<dbReference type="AlphaFoldDB" id="A0A448X7Z4"/>
<dbReference type="EMBL" id="CAAALY010112452">
    <property type="protein sequence ID" value="VEL30457.1"/>
    <property type="molecule type" value="Genomic_DNA"/>
</dbReference>
<sequence length="130" mass="14585">MGQTAVEHFAIPTVNGKPPVRRESRFDRPTASSAGDNFGNWLGHQADCSGRAGVPDRRVSCVRMSNGPANKNHNNYFYEDEDLYEEYDRQEIEALKFGKGKSGTRSLYNSYMDRVDKTPSESDGSNDEID</sequence>
<feature type="region of interest" description="Disordered" evidence="1">
    <location>
        <begin position="1"/>
        <end position="40"/>
    </location>
</feature>
<proteinExistence type="predicted"/>
<comment type="caution">
    <text evidence="2">The sequence shown here is derived from an EMBL/GenBank/DDBJ whole genome shotgun (WGS) entry which is preliminary data.</text>
</comment>
<name>A0A448X7Z4_9PLAT</name>
<evidence type="ECO:0000313" key="3">
    <source>
        <dbReference type="Proteomes" id="UP000784294"/>
    </source>
</evidence>